<evidence type="ECO:0008006" key="3">
    <source>
        <dbReference type="Google" id="ProtNLM"/>
    </source>
</evidence>
<dbReference type="Proteomes" id="UP000663720">
    <property type="component" value="Chromosome"/>
</dbReference>
<dbReference type="PROSITE" id="PS51257">
    <property type="entry name" value="PROKAR_LIPOPROTEIN"/>
    <property type="match status" value="1"/>
</dbReference>
<dbReference type="AlphaFoldDB" id="A0A975B4H6"/>
<accession>A0A975B4H6</accession>
<evidence type="ECO:0000313" key="1">
    <source>
        <dbReference type="EMBL" id="QTA78638.1"/>
    </source>
</evidence>
<proteinExistence type="predicted"/>
<reference evidence="1" key="1">
    <citation type="journal article" date="2021" name="Microb. Physiol.">
        <title>Proteogenomic Insights into the Physiology of Marine, Sulfate-Reducing, Filamentous Desulfonema limicola and Desulfonema magnum.</title>
        <authorList>
            <person name="Schnaars V."/>
            <person name="Wohlbrand L."/>
            <person name="Scheve S."/>
            <person name="Hinrichs C."/>
            <person name="Reinhardt R."/>
            <person name="Rabus R."/>
        </authorList>
    </citation>
    <scope>NUCLEOTIDE SEQUENCE</scope>
    <source>
        <strain evidence="1">5ac10</strain>
    </source>
</reference>
<dbReference type="EMBL" id="CP061799">
    <property type="protein sequence ID" value="QTA78638.1"/>
    <property type="molecule type" value="Genomic_DNA"/>
</dbReference>
<organism evidence="1 2">
    <name type="scientific">Desulfonema limicola</name>
    <dbReference type="NCBI Taxonomy" id="45656"/>
    <lineage>
        <taxon>Bacteria</taxon>
        <taxon>Pseudomonadati</taxon>
        <taxon>Thermodesulfobacteriota</taxon>
        <taxon>Desulfobacteria</taxon>
        <taxon>Desulfobacterales</taxon>
        <taxon>Desulfococcaceae</taxon>
        <taxon>Desulfonema</taxon>
    </lineage>
</organism>
<protein>
    <recommendedName>
        <fullName evidence="3">Lipoprotein</fullName>
    </recommendedName>
</protein>
<evidence type="ECO:0000313" key="2">
    <source>
        <dbReference type="Proteomes" id="UP000663720"/>
    </source>
</evidence>
<dbReference type="RefSeq" id="WP_207690468.1">
    <property type="nucleotide sequence ID" value="NZ_CP061799.1"/>
</dbReference>
<keyword evidence="2" id="KW-1185">Reference proteome</keyword>
<dbReference type="KEGG" id="dli:dnl_08620"/>
<name>A0A975B4H6_9BACT</name>
<sequence length="316" mass="34814">MPDNIKSILSKKSFSIIMICCFLSSVVSGCSAVSSVKKQTKKITRVLSPDSHLTKKAAVIVSAGTGSFSEHPLQKIFQVNLFESIKDQCPDIFLMFPGDKIYPEQFINFSRQVPEQIDNFSLNETGRNLGLNAIILVKPLTIEAKEKEKGFWLMKDIHYFGIVQTEIEVYNTATGAKLLHKSLAREAELGGTDFDALKSGRISNIYELDEAAEEIAEQAGNLACEITGRQAWQGYVLLADNNKIILSSGRESGLKPGDIMDVFENSGLIKNQYGQQFLVPGQKIGEIRITAVFVGKSEAVVLNGTDIKPGYMVRPN</sequence>
<gene>
    <name evidence="1" type="ORF">dnl_08620</name>
</gene>